<keyword evidence="7" id="KW-0539">Nucleus</keyword>
<dbReference type="InterPro" id="IPR035700">
    <property type="entry name" value="Rsc1/Rsc2_Bromo"/>
</dbReference>
<evidence type="ECO:0000256" key="5">
    <source>
        <dbReference type="ARBA" id="ARBA00023117"/>
    </source>
</evidence>
<evidence type="ECO:0000256" key="3">
    <source>
        <dbReference type="ARBA" id="ARBA00022853"/>
    </source>
</evidence>
<dbReference type="CDD" id="cd05522">
    <property type="entry name" value="Bromo_Rsc1_2_II"/>
    <property type="match status" value="1"/>
</dbReference>
<dbReference type="Pfam" id="PF00439">
    <property type="entry name" value="Bromodomain"/>
    <property type="match status" value="2"/>
</dbReference>
<proteinExistence type="predicted"/>
<comment type="subcellular location">
    <subcellularLocation>
        <location evidence="1">Nucleus</location>
    </subcellularLocation>
</comment>
<keyword evidence="4" id="KW-0805">Transcription regulation</keyword>
<dbReference type="PRINTS" id="PR00503">
    <property type="entry name" value="BROMODOMAIN"/>
</dbReference>
<organism evidence="12 13">
    <name type="scientific">Nakaseomyces bracarensis</name>
    <dbReference type="NCBI Taxonomy" id="273131"/>
    <lineage>
        <taxon>Eukaryota</taxon>
        <taxon>Fungi</taxon>
        <taxon>Dikarya</taxon>
        <taxon>Ascomycota</taxon>
        <taxon>Saccharomycotina</taxon>
        <taxon>Saccharomycetes</taxon>
        <taxon>Saccharomycetales</taxon>
        <taxon>Saccharomycetaceae</taxon>
        <taxon>Nakaseomyces</taxon>
    </lineage>
</organism>
<dbReference type="EMBL" id="JBEVYD010000005">
    <property type="protein sequence ID" value="KAL3232603.1"/>
    <property type="molecule type" value="Genomic_DNA"/>
</dbReference>
<dbReference type="Proteomes" id="UP001623330">
    <property type="component" value="Unassembled WGS sequence"/>
</dbReference>
<protein>
    <submittedName>
        <fullName evidence="12">Chromatin structure-remodeling complex subunit RSC1</fullName>
    </submittedName>
</protein>
<dbReference type="PANTHER" id="PTHR16062:SF21">
    <property type="entry name" value="CHROMATIN STRUCTURE-REMODELING COMPLEX SUBUNIT RSC1-RELATED"/>
    <property type="match status" value="1"/>
</dbReference>
<evidence type="ECO:0000256" key="7">
    <source>
        <dbReference type="ARBA" id="ARBA00023242"/>
    </source>
</evidence>
<feature type="domain" description="Bromo" evidence="10">
    <location>
        <begin position="29"/>
        <end position="97"/>
    </location>
</feature>
<dbReference type="CDD" id="cd05521">
    <property type="entry name" value="Bromo_Rsc1_2_I"/>
    <property type="match status" value="1"/>
</dbReference>
<dbReference type="Gene3D" id="2.30.30.490">
    <property type="match status" value="1"/>
</dbReference>
<dbReference type="PROSITE" id="PS50014">
    <property type="entry name" value="BROMODOMAIN_2"/>
    <property type="match status" value="2"/>
</dbReference>
<dbReference type="Gene3D" id="1.20.920.10">
    <property type="entry name" value="Bromodomain-like"/>
    <property type="match status" value="2"/>
</dbReference>
<evidence type="ECO:0000259" key="11">
    <source>
        <dbReference type="PROSITE" id="PS51038"/>
    </source>
</evidence>
<dbReference type="InterPro" id="IPR043151">
    <property type="entry name" value="BAH_sf"/>
</dbReference>
<evidence type="ECO:0000256" key="4">
    <source>
        <dbReference type="ARBA" id="ARBA00023015"/>
    </source>
</evidence>
<dbReference type="SMART" id="SM00439">
    <property type="entry name" value="BAH"/>
    <property type="match status" value="1"/>
</dbReference>
<keyword evidence="5 8" id="KW-0103">Bromodomain</keyword>
<evidence type="ECO:0000256" key="9">
    <source>
        <dbReference type="SAM" id="MobiDB-lite"/>
    </source>
</evidence>
<dbReference type="InterPro" id="IPR001487">
    <property type="entry name" value="Bromodomain"/>
</dbReference>
<evidence type="ECO:0000256" key="6">
    <source>
        <dbReference type="ARBA" id="ARBA00023163"/>
    </source>
</evidence>
<keyword evidence="13" id="KW-1185">Reference proteome</keyword>
<dbReference type="InterPro" id="IPR036427">
    <property type="entry name" value="Bromodomain-like_sf"/>
</dbReference>
<feature type="region of interest" description="Disordered" evidence="9">
    <location>
        <begin position="592"/>
        <end position="611"/>
    </location>
</feature>
<comment type="caution">
    <text evidence="12">The sequence shown here is derived from an EMBL/GenBank/DDBJ whole genome shotgun (WGS) entry which is preliminary data.</text>
</comment>
<dbReference type="PANTHER" id="PTHR16062">
    <property type="entry name" value="SWI/SNF-RELATED"/>
    <property type="match status" value="1"/>
</dbReference>
<gene>
    <name evidence="12" type="ORF">RNJ44_04519</name>
</gene>
<dbReference type="InterPro" id="IPR037382">
    <property type="entry name" value="Rsc/polybromo"/>
</dbReference>
<dbReference type="InterPro" id="IPR048047">
    <property type="entry name" value="RSC1/2_bromodom"/>
</dbReference>
<dbReference type="PROSITE" id="PS00633">
    <property type="entry name" value="BROMODOMAIN_1"/>
    <property type="match status" value="1"/>
</dbReference>
<keyword evidence="2" id="KW-0677">Repeat</keyword>
<evidence type="ECO:0000313" key="12">
    <source>
        <dbReference type="EMBL" id="KAL3232603.1"/>
    </source>
</evidence>
<sequence>MSLDKAEDKDVYAHIRPEYEKLYHINDPDGINISPVFTVLPPRKDYPDYYAVIRNPISLNTLKKRLFHYTSVQKFIDDLVQIPWNAKTYNTRDSEIFRYAIIFEKFIKETTFPNLKKLCPDIKYTNLGPLPDEQGYKEFQEELERKELEKQQNNNKIEEPINVKAKMPKIILRKLSNEHQNLPEYNEKNQISTGEEINSSHNNHADENSSTFHEKRSYKTRNIMSNYSSPSGSPQPFQLRASYKPVKKYVKRGRPPIIDLPHVQRIKNVLKFLRKDQDERRRPLIDSFERIPDRNYDPQYYSIISNPISLDEIRKKVKTRKYKTFATFQDDFLLMLSNFRAYHRKDPIEIKKAVKLEKSFYELAQFELSKPDTDYMPEGDFRCPLDEIVKNDVSYQVGDWVLLRNRNDETNPIVGQIFKLWTEGTAGTQWINACWYLRPEQTVHRADRLFYKTEVVKSGQYRDHKVSDILGKCYVVHFTRFQRGNPDIKIEGPLFVCEYRYNESERVFNKIRTWRACLPEEIRDVEEQTIPVPGRKFFKYPSPIKHLLPPNATVHDPVPDPTLGDPRAPPVVGAVYLRPKLDRDDLGEYSTSDDCPRYIIRPNDPKTQLDGKIENETGTMITSMSTAKSIPTINYSTPKLNVLSESGNSNMDNIPRQNIHTPYSLSLSKGNVTIPNLSRKNGPITVTDLHSRNVAKYIAKLREEEIDKLLEAAKYCRSTTVSKINSEVMYERPHDQAIKSTPNAFVLPLAIKKNIEVLHKTDIAHQLRSNDTNILPKRRNREDIIWYPAPAISVSQRLVDQGYKYDDKLNVLIDPTNPLDYDEFDEVIPIVRKRSKRGSRKAQEPQVEEASSFPEASLEEDKEEEALSKNLQTSSLQSIKPSAIFMSHKLNLPSKTRDY</sequence>
<evidence type="ECO:0000256" key="1">
    <source>
        <dbReference type="ARBA" id="ARBA00004123"/>
    </source>
</evidence>
<dbReference type="PROSITE" id="PS51038">
    <property type="entry name" value="BAH"/>
    <property type="match status" value="1"/>
</dbReference>
<evidence type="ECO:0000256" key="2">
    <source>
        <dbReference type="ARBA" id="ARBA00022737"/>
    </source>
</evidence>
<keyword evidence="3" id="KW-0156">Chromatin regulator</keyword>
<feature type="domain" description="BAH" evidence="11">
    <location>
        <begin position="393"/>
        <end position="512"/>
    </location>
</feature>
<feature type="region of interest" description="Disordered" evidence="9">
    <location>
        <begin position="835"/>
        <end position="874"/>
    </location>
</feature>
<name>A0ABR4NV61_9SACH</name>
<dbReference type="InterPro" id="IPR018359">
    <property type="entry name" value="Bromodomain_CS"/>
</dbReference>
<evidence type="ECO:0000259" key="10">
    <source>
        <dbReference type="PROSITE" id="PS50014"/>
    </source>
</evidence>
<accession>A0ABR4NV61</accession>
<dbReference type="InterPro" id="IPR001025">
    <property type="entry name" value="BAH_dom"/>
</dbReference>
<keyword evidence="6" id="KW-0804">Transcription</keyword>
<dbReference type="CDD" id="cd04717">
    <property type="entry name" value="BAH_polybromo"/>
    <property type="match status" value="1"/>
</dbReference>
<reference evidence="12 13" key="1">
    <citation type="submission" date="2024-05" db="EMBL/GenBank/DDBJ databases">
        <title>Long read based assembly of the Candida bracarensis genome reveals expanded adhesin content.</title>
        <authorList>
            <person name="Marcet-Houben M."/>
            <person name="Ksiezopolska E."/>
            <person name="Gabaldon T."/>
        </authorList>
    </citation>
    <scope>NUCLEOTIDE SEQUENCE [LARGE SCALE GENOMIC DNA]</scope>
    <source>
        <strain evidence="12 13">CBM6</strain>
    </source>
</reference>
<dbReference type="Pfam" id="PF01426">
    <property type="entry name" value="BAH"/>
    <property type="match status" value="1"/>
</dbReference>
<dbReference type="SMART" id="SM00297">
    <property type="entry name" value="BROMO"/>
    <property type="match status" value="2"/>
</dbReference>
<feature type="domain" description="Bromo" evidence="10">
    <location>
        <begin position="280"/>
        <end position="350"/>
    </location>
</feature>
<evidence type="ECO:0000256" key="8">
    <source>
        <dbReference type="PROSITE-ProRule" id="PRU00035"/>
    </source>
</evidence>
<evidence type="ECO:0000313" key="13">
    <source>
        <dbReference type="Proteomes" id="UP001623330"/>
    </source>
</evidence>
<dbReference type="SUPFAM" id="SSF47370">
    <property type="entry name" value="Bromodomain"/>
    <property type="match status" value="2"/>
</dbReference>